<name>A0A1N6E959_9MICO</name>
<evidence type="ECO:0000313" key="3">
    <source>
        <dbReference type="Proteomes" id="UP000184699"/>
    </source>
</evidence>
<dbReference type="Gene3D" id="3.90.1150.200">
    <property type="match status" value="1"/>
</dbReference>
<dbReference type="SUPFAM" id="SSF159888">
    <property type="entry name" value="YdhG-like"/>
    <property type="match status" value="1"/>
</dbReference>
<protein>
    <recommendedName>
        <fullName evidence="1">YdhG-like domain-containing protein</fullName>
    </recommendedName>
</protein>
<accession>A0A1N6E959</accession>
<dbReference type="InterPro" id="IPR014922">
    <property type="entry name" value="YdhG-like"/>
</dbReference>
<dbReference type="RefSeq" id="WP_074259342.1">
    <property type="nucleotide sequence ID" value="NZ_FSRJ01000001.1"/>
</dbReference>
<dbReference type="EMBL" id="FSRJ01000001">
    <property type="protein sequence ID" value="SIN79457.1"/>
    <property type="molecule type" value="Genomic_DNA"/>
</dbReference>
<organism evidence="2 3">
    <name type="scientific">Agromyces cerinus subsp. cerinus</name>
    <dbReference type="NCBI Taxonomy" id="232089"/>
    <lineage>
        <taxon>Bacteria</taxon>
        <taxon>Bacillati</taxon>
        <taxon>Actinomycetota</taxon>
        <taxon>Actinomycetes</taxon>
        <taxon>Micrococcales</taxon>
        <taxon>Microbacteriaceae</taxon>
        <taxon>Agromyces</taxon>
    </lineage>
</organism>
<proteinExistence type="predicted"/>
<dbReference type="AlphaFoldDB" id="A0A1N6E959"/>
<evidence type="ECO:0000313" key="2">
    <source>
        <dbReference type="EMBL" id="SIN79457.1"/>
    </source>
</evidence>
<sequence length="129" mass="14042">MSDKSDSEQIDDIIAQQSGWKQDALVALRAAIMAADPAAVEVVKYKKPSKPEGVPFWTHDGDVCFVDVLKSAVRLTFAKGARMEGSDLFNTRLDSKVVRAIDYFDGDRVDEAAVKALVAEAVELNVAAR</sequence>
<dbReference type="Pfam" id="PF08818">
    <property type="entry name" value="DUF1801"/>
    <property type="match status" value="1"/>
</dbReference>
<dbReference type="Proteomes" id="UP000184699">
    <property type="component" value="Unassembled WGS sequence"/>
</dbReference>
<dbReference type="OrthoDB" id="9811812at2"/>
<reference evidence="3" key="1">
    <citation type="submission" date="2016-11" db="EMBL/GenBank/DDBJ databases">
        <authorList>
            <person name="Varghese N."/>
            <person name="Submissions S."/>
        </authorList>
    </citation>
    <scope>NUCLEOTIDE SEQUENCE [LARGE SCALE GENOMIC DNA]</scope>
    <source>
        <strain evidence="3">DSM 8595</strain>
    </source>
</reference>
<keyword evidence="3" id="KW-1185">Reference proteome</keyword>
<gene>
    <name evidence="2" type="ORF">SAMN05443544_1222</name>
</gene>
<feature type="domain" description="YdhG-like" evidence="1">
    <location>
        <begin position="21"/>
        <end position="122"/>
    </location>
</feature>
<evidence type="ECO:0000259" key="1">
    <source>
        <dbReference type="Pfam" id="PF08818"/>
    </source>
</evidence>